<dbReference type="InterPro" id="IPR050134">
    <property type="entry name" value="NAD-dep_sirtuin_deacylases"/>
</dbReference>
<comment type="caution">
    <text evidence="4">Lacks conserved residue(s) required for the propagation of feature annotation.</text>
</comment>
<evidence type="ECO:0000259" key="5">
    <source>
        <dbReference type="PROSITE" id="PS50305"/>
    </source>
</evidence>
<dbReference type="InterPro" id="IPR003000">
    <property type="entry name" value="Sirtuin"/>
</dbReference>
<dbReference type="InterPro" id="IPR029035">
    <property type="entry name" value="DHS-like_NAD/FAD-binding_dom"/>
</dbReference>
<evidence type="ECO:0000256" key="4">
    <source>
        <dbReference type="PROSITE-ProRule" id="PRU00236"/>
    </source>
</evidence>
<evidence type="ECO:0000256" key="2">
    <source>
        <dbReference type="ARBA" id="ARBA00022679"/>
    </source>
</evidence>
<organism evidence="6 7">
    <name type="scientific">Plebeiibacterium marinum</name>
    <dbReference type="NCBI Taxonomy" id="2992111"/>
    <lineage>
        <taxon>Bacteria</taxon>
        <taxon>Pseudomonadati</taxon>
        <taxon>Bacteroidota</taxon>
        <taxon>Bacteroidia</taxon>
        <taxon>Marinilabiliales</taxon>
        <taxon>Marinilabiliaceae</taxon>
        <taxon>Plebeiibacterium</taxon>
    </lineage>
</organism>
<gene>
    <name evidence="6" type="ORF">OM074_02390</name>
</gene>
<dbReference type="SUPFAM" id="SSF52467">
    <property type="entry name" value="DHS-like NAD/FAD-binding domain"/>
    <property type="match status" value="1"/>
</dbReference>
<evidence type="ECO:0000313" key="6">
    <source>
        <dbReference type="EMBL" id="MCW3804454.1"/>
    </source>
</evidence>
<dbReference type="InterPro" id="IPR026590">
    <property type="entry name" value="Ssirtuin_cat_dom"/>
</dbReference>
<dbReference type="AlphaFoldDB" id="A0AAE3MBB2"/>
<evidence type="ECO:0000256" key="1">
    <source>
        <dbReference type="ARBA" id="ARBA00012928"/>
    </source>
</evidence>
<protein>
    <recommendedName>
        <fullName evidence="1">protein acetyllysine N-acetyltransferase</fullName>
        <ecNumber evidence="1">2.3.1.286</ecNumber>
    </recommendedName>
</protein>
<dbReference type="Gene3D" id="3.30.1600.10">
    <property type="entry name" value="SIR2/SIRT2 'Small Domain"/>
    <property type="match status" value="1"/>
</dbReference>
<dbReference type="GO" id="GO:0017136">
    <property type="term" value="F:histone deacetylase activity, NAD-dependent"/>
    <property type="evidence" value="ECO:0007669"/>
    <property type="project" value="TreeGrafter"/>
</dbReference>
<evidence type="ECO:0000313" key="7">
    <source>
        <dbReference type="Proteomes" id="UP001207408"/>
    </source>
</evidence>
<dbReference type="Gene3D" id="3.40.50.1220">
    <property type="entry name" value="TPP-binding domain"/>
    <property type="match status" value="1"/>
</dbReference>
<accession>A0AAE3MBB2</accession>
<evidence type="ECO:0000256" key="3">
    <source>
        <dbReference type="ARBA" id="ARBA00023027"/>
    </source>
</evidence>
<name>A0AAE3MBB2_9BACT</name>
<dbReference type="EMBL" id="JAPDPI010000002">
    <property type="protein sequence ID" value="MCW3804454.1"/>
    <property type="molecule type" value="Genomic_DNA"/>
</dbReference>
<dbReference type="EC" id="2.3.1.286" evidence="1"/>
<dbReference type="InterPro" id="IPR026591">
    <property type="entry name" value="Sirtuin_cat_small_dom_sf"/>
</dbReference>
<keyword evidence="3" id="KW-0520">NAD</keyword>
<dbReference type="Pfam" id="PF02146">
    <property type="entry name" value="SIR2"/>
    <property type="match status" value="1"/>
</dbReference>
<keyword evidence="2" id="KW-0808">Transferase</keyword>
<proteinExistence type="predicted"/>
<sequence>MGLLFLCLNFDVNLLMKRVVVFSGAGMSAESGIMTFRDMGGLWEQYDITEVASPVAWEHTPELVMDFYNQRRKQLFECVPNKGHELVAKLESFFDVSVVTQNVDDLHERAGSSKVLHLHGELKKVRSTIDPSLVYEMKEWELKFGDCCEKGSQLRPHIVWFGESVPNMEKAVSIIQKADVVIVVGTSLNVYPAAGLIDYVGNKVPIYVVDPGMPAYQLRNNITHIQKRASQGMEVLFDVFGIGF</sequence>
<keyword evidence="7" id="KW-1185">Reference proteome</keyword>
<dbReference type="PROSITE" id="PS50305">
    <property type="entry name" value="SIRTUIN"/>
    <property type="match status" value="1"/>
</dbReference>
<dbReference type="PANTHER" id="PTHR11085:SF4">
    <property type="entry name" value="NAD-DEPENDENT PROTEIN DEACYLASE"/>
    <property type="match status" value="1"/>
</dbReference>
<dbReference type="GO" id="GO:0070403">
    <property type="term" value="F:NAD+ binding"/>
    <property type="evidence" value="ECO:0007669"/>
    <property type="project" value="InterPro"/>
</dbReference>
<dbReference type="PANTHER" id="PTHR11085">
    <property type="entry name" value="NAD-DEPENDENT PROTEIN DEACYLASE SIRTUIN-5, MITOCHONDRIAL-RELATED"/>
    <property type="match status" value="1"/>
</dbReference>
<feature type="domain" description="Deacetylase sirtuin-type" evidence="5">
    <location>
        <begin position="1"/>
        <end position="244"/>
    </location>
</feature>
<comment type="caution">
    <text evidence="6">The sequence shown here is derived from an EMBL/GenBank/DDBJ whole genome shotgun (WGS) entry which is preliminary data.</text>
</comment>
<reference evidence="6" key="1">
    <citation type="submission" date="2022-10" db="EMBL/GenBank/DDBJ databases">
        <authorList>
            <person name="Yu W.X."/>
        </authorList>
    </citation>
    <scope>NUCLEOTIDE SEQUENCE</scope>
    <source>
        <strain evidence="6">D04</strain>
    </source>
</reference>
<dbReference type="Proteomes" id="UP001207408">
    <property type="component" value="Unassembled WGS sequence"/>
</dbReference>